<keyword evidence="2" id="KW-1185">Reference proteome</keyword>
<proteinExistence type="predicted"/>
<protein>
    <submittedName>
        <fullName evidence="1">Uncharacterized protein</fullName>
    </submittedName>
</protein>
<name>A0AAV5DRT6_ELECO</name>
<evidence type="ECO:0000313" key="1">
    <source>
        <dbReference type="EMBL" id="GJN13217.1"/>
    </source>
</evidence>
<gene>
    <name evidence="1" type="primary">ga31563</name>
    <name evidence="1" type="ORF">PR202_ga31563</name>
</gene>
<accession>A0AAV5DRT6</accession>
<reference evidence="1" key="2">
    <citation type="submission" date="2021-12" db="EMBL/GenBank/DDBJ databases">
        <title>Resequencing data analysis of finger millet.</title>
        <authorList>
            <person name="Hatakeyama M."/>
            <person name="Aluri S."/>
            <person name="Balachadran M.T."/>
            <person name="Sivarajan S.R."/>
            <person name="Poveda L."/>
            <person name="Shimizu-Inatsugi R."/>
            <person name="Schlapbach R."/>
            <person name="Sreeman S.M."/>
            <person name="Shimizu K.K."/>
        </authorList>
    </citation>
    <scope>NUCLEOTIDE SEQUENCE</scope>
</reference>
<comment type="caution">
    <text evidence="1">The sequence shown here is derived from an EMBL/GenBank/DDBJ whole genome shotgun (WGS) entry which is preliminary data.</text>
</comment>
<dbReference type="AlphaFoldDB" id="A0AAV5DRT6"/>
<reference evidence="1" key="1">
    <citation type="journal article" date="2018" name="DNA Res.">
        <title>Multiple hybrid de novo genome assembly of finger millet, an orphan allotetraploid crop.</title>
        <authorList>
            <person name="Hatakeyama M."/>
            <person name="Aluri S."/>
            <person name="Balachadran M.T."/>
            <person name="Sivarajan S.R."/>
            <person name="Patrignani A."/>
            <person name="Gruter S."/>
            <person name="Poveda L."/>
            <person name="Shimizu-Inatsugi R."/>
            <person name="Baeten J."/>
            <person name="Francoijs K.J."/>
            <person name="Nataraja K.N."/>
            <person name="Reddy Y.A.N."/>
            <person name="Phadnis S."/>
            <person name="Ravikumar R.L."/>
            <person name="Schlapbach R."/>
            <person name="Sreeman S.M."/>
            <person name="Shimizu K.K."/>
        </authorList>
    </citation>
    <scope>NUCLEOTIDE SEQUENCE</scope>
</reference>
<sequence length="125" mass="14025">MPSITIEFRSAVVRLLLENSRSCSGISNSEEDDLVAAAFLDDLQDIVDENVACWIRRKGASPSRSEKLAVEEGMWQRGKRLTLALKRRSHGSRGGARKTKRCVRNGSVDLESTTLYPFYTFAFLI</sequence>
<dbReference type="EMBL" id="BQKI01000042">
    <property type="protein sequence ID" value="GJN13217.1"/>
    <property type="molecule type" value="Genomic_DNA"/>
</dbReference>
<dbReference type="Proteomes" id="UP001054889">
    <property type="component" value="Unassembled WGS sequence"/>
</dbReference>
<evidence type="ECO:0000313" key="2">
    <source>
        <dbReference type="Proteomes" id="UP001054889"/>
    </source>
</evidence>
<organism evidence="1 2">
    <name type="scientific">Eleusine coracana subsp. coracana</name>
    <dbReference type="NCBI Taxonomy" id="191504"/>
    <lineage>
        <taxon>Eukaryota</taxon>
        <taxon>Viridiplantae</taxon>
        <taxon>Streptophyta</taxon>
        <taxon>Embryophyta</taxon>
        <taxon>Tracheophyta</taxon>
        <taxon>Spermatophyta</taxon>
        <taxon>Magnoliopsida</taxon>
        <taxon>Liliopsida</taxon>
        <taxon>Poales</taxon>
        <taxon>Poaceae</taxon>
        <taxon>PACMAD clade</taxon>
        <taxon>Chloridoideae</taxon>
        <taxon>Cynodonteae</taxon>
        <taxon>Eleusininae</taxon>
        <taxon>Eleusine</taxon>
    </lineage>
</organism>